<reference evidence="1 2" key="1">
    <citation type="submission" date="2019-05" db="EMBL/GenBank/DDBJ databases">
        <title>Another draft genome of Portunus trituberculatus and its Hox gene families provides insights of decapod evolution.</title>
        <authorList>
            <person name="Jeong J.-H."/>
            <person name="Song I."/>
            <person name="Kim S."/>
            <person name="Choi T."/>
            <person name="Kim D."/>
            <person name="Ryu S."/>
            <person name="Kim W."/>
        </authorList>
    </citation>
    <scope>NUCLEOTIDE SEQUENCE [LARGE SCALE GENOMIC DNA]</scope>
    <source>
        <tissue evidence="1">Muscle</tissue>
    </source>
</reference>
<accession>A0A5B7IHF2</accession>
<evidence type="ECO:0000313" key="2">
    <source>
        <dbReference type="Proteomes" id="UP000324222"/>
    </source>
</evidence>
<comment type="caution">
    <text evidence="1">The sequence shown here is derived from an EMBL/GenBank/DDBJ whole genome shotgun (WGS) entry which is preliminary data.</text>
</comment>
<dbReference type="AlphaFoldDB" id="A0A5B7IHF2"/>
<dbReference type="EMBL" id="VSRR010053667">
    <property type="protein sequence ID" value="MPC80308.1"/>
    <property type="molecule type" value="Genomic_DNA"/>
</dbReference>
<name>A0A5B7IHF2_PORTR</name>
<keyword evidence="2" id="KW-1185">Reference proteome</keyword>
<proteinExistence type="predicted"/>
<evidence type="ECO:0000313" key="1">
    <source>
        <dbReference type="EMBL" id="MPC80308.1"/>
    </source>
</evidence>
<dbReference type="Proteomes" id="UP000324222">
    <property type="component" value="Unassembled WGS sequence"/>
</dbReference>
<protein>
    <submittedName>
        <fullName evidence="1">Uncharacterized protein</fullName>
    </submittedName>
</protein>
<sequence>MVKKHKLMQDRTHSIETYTISAFNDSWNEHCIGDKRNKRERRNQQTPLHSLPAFLIARSSESDLASGTR</sequence>
<gene>
    <name evidence="1" type="ORF">E2C01_074885</name>
</gene>
<organism evidence="1 2">
    <name type="scientific">Portunus trituberculatus</name>
    <name type="common">Swimming crab</name>
    <name type="synonym">Neptunus trituberculatus</name>
    <dbReference type="NCBI Taxonomy" id="210409"/>
    <lineage>
        <taxon>Eukaryota</taxon>
        <taxon>Metazoa</taxon>
        <taxon>Ecdysozoa</taxon>
        <taxon>Arthropoda</taxon>
        <taxon>Crustacea</taxon>
        <taxon>Multicrustacea</taxon>
        <taxon>Malacostraca</taxon>
        <taxon>Eumalacostraca</taxon>
        <taxon>Eucarida</taxon>
        <taxon>Decapoda</taxon>
        <taxon>Pleocyemata</taxon>
        <taxon>Brachyura</taxon>
        <taxon>Eubrachyura</taxon>
        <taxon>Portunoidea</taxon>
        <taxon>Portunidae</taxon>
        <taxon>Portuninae</taxon>
        <taxon>Portunus</taxon>
    </lineage>
</organism>